<dbReference type="PROSITE" id="PS51733">
    <property type="entry name" value="BPL_LPL_CATALYTIC"/>
    <property type="match status" value="1"/>
</dbReference>
<organism evidence="3 4">
    <name type="scientific">Algoriphagus faecimaris</name>
    <dbReference type="NCBI Taxonomy" id="686796"/>
    <lineage>
        <taxon>Bacteria</taxon>
        <taxon>Pseudomonadati</taxon>
        <taxon>Bacteroidota</taxon>
        <taxon>Cytophagia</taxon>
        <taxon>Cytophagales</taxon>
        <taxon>Cyclobacteriaceae</taxon>
        <taxon>Algoriphagus</taxon>
    </lineage>
</organism>
<dbReference type="InterPro" id="IPR004143">
    <property type="entry name" value="BPL_LPL_catalytic"/>
</dbReference>
<dbReference type="Pfam" id="PF03099">
    <property type="entry name" value="BPL_LplA_LipB"/>
    <property type="match status" value="1"/>
</dbReference>
<dbReference type="PANTHER" id="PTHR12835">
    <property type="entry name" value="BIOTIN PROTEIN LIGASE"/>
    <property type="match status" value="1"/>
</dbReference>
<dbReference type="STRING" id="686796.SAMN04488104_101250"/>
<keyword evidence="4" id="KW-1185">Reference proteome</keyword>
<dbReference type="SUPFAM" id="SSF55681">
    <property type="entry name" value="Class II aaRS and biotin synthetases"/>
    <property type="match status" value="1"/>
</dbReference>
<evidence type="ECO:0000256" key="1">
    <source>
        <dbReference type="ARBA" id="ARBA00022598"/>
    </source>
</evidence>
<dbReference type="EMBL" id="FNAC01000012">
    <property type="protein sequence ID" value="SDD02219.1"/>
    <property type="molecule type" value="Genomic_DNA"/>
</dbReference>
<name>A0A1G6RC66_9BACT</name>
<keyword evidence="1 3" id="KW-0436">Ligase</keyword>
<dbReference type="InterPro" id="IPR045864">
    <property type="entry name" value="aa-tRNA-synth_II/BPL/LPL"/>
</dbReference>
<dbReference type="Proteomes" id="UP000199060">
    <property type="component" value="Unassembled WGS sequence"/>
</dbReference>
<evidence type="ECO:0000259" key="2">
    <source>
        <dbReference type="PROSITE" id="PS51733"/>
    </source>
</evidence>
<accession>A0A1G6RC66</accession>
<dbReference type="GO" id="GO:0005737">
    <property type="term" value="C:cytoplasm"/>
    <property type="evidence" value="ECO:0007669"/>
    <property type="project" value="TreeGrafter"/>
</dbReference>
<feature type="domain" description="BPL/LPL catalytic" evidence="2">
    <location>
        <begin position="3"/>
        <end position="188"/>
    </location>
</feature>
<dbReference type="PANTHER" id="PTHR12835:SF5">
    <property type="entry name" value="BIOTIN--PROTEIN LIGASE"/>
    <property type="match status" value="1"/>
</dbReference>
<evidence type="ECO:0000313" key="3">
    <source>
        <dbReference type="EMBL" id="SDD02219.1"/>
    </source>
</evidence>
<gene>
    <name evidence="3" type="ORF">SAMN04488104_101250</name>
</gene>
<dbReference type="OrthoDB" id="9807064at2"/>
<evidence type="ECO:0000313" key="4">
    <source>
        <dbReference type="Proteomes" id="UP000199060"/>
    </source>
</evidence>
<protein>
    <submittedName>
        <fullName evidence="3">BirA family transcriptional regulator, biotin operon repressor / biotin-[acetyl-CoA-carboxylase] ligase</fullName>
    </submittedName>
</protein>
<reference evidence="4" key="1">
    <citation type="submission" date="2016-10" db="EMBL/GenBank/DDBJ databases">
        <authorList>
            <person name="Varghese N."/>
            <person name="Submissions S."/>
        </authorList>
    </citation>
    <scope>NUCLEOTIDE SEQUENCE [LARGE SCALE GENOMIC DNA]</scope>
    <source>
        <strain evidence="4">DSM 23095</strain>
    </source>
</reference>
<sequence>MYKILANTIFLGKDIHFLSDCHSSNDIALQLVREKRAKEGTIVICANQIKGKGQRGNSWESESGKNLTFSLILQPDFLDVTEQFYLNMAISVAVRRVLSDYLPDIQVKWPNDFVIRGFGKIGGILIENSLGYKSWEYAIVGIGLNINQQAFSTAGATSLRLMTGSSFDLEELFRLIITQIEQVYIRLKQAAFALIKKEYLSYLYLWEEWETFETRSGLLKGKISGLDPLGRLELRLENNELQSFDFKEIRFPRI</sequence>
<dbReference type="Gene3D" id="3.30.930.10">
    <property type="entry name" value="Bira Bifunctional Protein, Domain 2"/>
    <property type="match status" value="1"/>
</dbReference>
<dbReference type="GO" id="GO:0004077">
    <property type="term" value="F:biotin--[biotin carboxyl-carrier protein] ligase activity"/>
    <property type="evidence" value="ECO:0007669"/>
    <property type="project" value="InterPro"/>
</dbReference>
<proteinExistence type="predicted"/>
<dbReference type="NCBIfam" id="TIGR00121">
    <property type="entry name" value="birA_ligase"/>
    <property type="match status" value="1"/>
</dbReference>
<dbReference type="InterPro" id="IPR004408">
    <property type="entry name" value="Biotin_CoA_COase_ligase"/>
</dbReference>
<dbReference type="AlphaFoldDB" id="A0A1G6RC66"/>
<dbReference type="RefSeq" id="WP_087938867.1">
    <property type="nucleotide sequence ID" value="NZ_FNAC01000012.1"/>
</dbReference>
<dbReference type="CDD" id="cd16442">
    <property type="entry name" value="BPL"/>
    <property type="match status" value="1"/>
</dbReference>